<dbReference type="Pfam" id="PF00069">
    <property type="entry name" value="Pkinase"/>
    <property type="match status" value="1"/>
</dbReference>
<sequence length="252" mass="28897">MGICWSKPKIKEQKMSKEQQSLVTNKFEVGSNIFVNLKSGDITDNYIFNKILREGSCGQVRLVLHKKLGQQRAMKQISKKKIQKEQEDAMFSEVSLLKNMDHPNIVKLYELYQDSQNYYLVTEYLNGGELLDKLNVEKTFNEKIAAEYMKQVLQALAYCHAQNIIHRDMKPANIMFASTDSQSQIKVIDFGTAKKFVSGQTQSQTIGTPLYIAPEVIDKNYTEKCDIWSCGFRIFIDISSKLCKISFSGFKI</sequence>
<dbReference type="AlphaFoldDB" id="A0A8S1L8G1"/>
<feature type="domain" description="Protein kinase" evidence="6">
    <location>
        <begin position="46"/>
        <end position="252"/>
    </location>
</feature>
<dbReference type="Proteomes" id="UP000692954">
    <property type="component" value="Unassembled WGS sequence"/>
</dbReference>
<dbReference type="PROSITE" id="PS00108">
    <property type="entry name" value="PROTEIN_KINASE_ST"/>
    <property type="match status" value="1"/>
</dbReference>
<evidence type="ECO:0000256" key="5">
    <source>
        <dbReference type="ARBA" id="ARBA00022840"/>
    </source>
</evidence>
<keyword evidence="8" id="KW-1185">Reference proteome</keyword>
<dbReference type="SMART" id="SM00220">
    <property type="entry name" value="S_TKc"/>
    <property type="match status" value="1"/>
</dbReference>
<dbReference type="InterPro" id="IPR050205">
    <property type="entry name" value="CDPK_Ser/Thr_kinases"/>
</dbReference>
<dbReference type="InterPro" id="IPR008271">
    <property type="entry name" value="Ser/Thr_kinase_AS"/>
</dbReference>
<keyword evidence="5" id="KW-0067">ATP-binding</keyword>
<dbReference type="PANTHER" id="PTHR24349">
    <property type="entry name" value="SERINE/THREONINE-PROTEIN KINASE"/>
    <property type="match status" value="1"/>
</dbReference>
<name>A0A8S1L8G1_9CILI</name>
<dbReference type="GO" id="GO:0004674">
    <property type="term" value="F:protein serine/threonine kinase activity"/>
    <property type="evidence" value="ECO:0007669"/>
    <property type="project" value="UniProtKB-KW"/>
</dbReference>
<dbReference type="OrthoDB" id="443860at2759"/>
<comment type="caution">
    <text evidence="7">The sequence shown here is derived from an EMBL/GenBank/DDBJ whole genome shotgun (WGS) entry which is preliminary data.</text>
</comment>
<accession>A0A8S1L8G1</accession>
<keyword evidence="2" id="KW-0808">Transferase</keyword>
<gene>
    <name evidence="7" type="ORF">PSON_ATCC_30995.1.T0150143</name>
</gene>
<proteinExistence type="predicted"/>
<reference evidence="7" key="1">
    <citation type="submission" date="2021-01" db="EMBL/GenBank/DDBJ databases">
        <authorList>
            <consortium name="Genoscope - CEA"/>
            <person name="William W."/>
        </authorList>
    </citation>
    <scope>NUCLEOTIDE SEQUENCE</scope>
</reference>
<dbReference type="FunFam" id="3.30.200.20:FF:000632">
    <property type="entry name" value="MSP"/>
    <property type="match status" value="1"/>
</dbReference>
<dbReference type="GO" id="GO:0005524">
    <property type="term" value="F:ATP binding"/>
    <property type="evidence" value="ECO:0007669"/>
    <property type="project" value="UniProtKB-KW"/>
</dbReference>
<protein>
    <recommendedName>
        <fullName evidence="6">Protein kinase domain-containing protein</fullName>
    </recommendedName>
</protein>
<keyword evidence="1" id="KW-0723">Serine/threonine-protein kinase</keyword>
<evidence type="ECO:0000259" key="6">
    <source>
        <dbReference type="PROSITE" id="PS50011"/>
    </source>
</evidence>
<dbReference type="EMBL" id="CAJJDN010000015">
    <property type="protein sequence ID" value="CAD8061126.1"/>
    <property type="molecule type" value="Genomic_DNA"/>
</dbReference>
<dbReference type="InterPro" id="IPR000719">
    <property type="entry name" value="Prot_kinase_dom"/>
</dbReference>
<evidence type="ECO:0000256" key="2">
    <source>
        <dbReference type="ARBA" id="ARBA00022679"/>
    </source>
</evidence>
<keyword evidence="3" id="KW-0547">Nucleotide-binding</keyword>
<evidence type="ECO:0000256" key="1">
    <source>
        <dbReference type="ARBA" id="ARBA00022527"/>
    </source>
</evidence>
<keyword evidence="4" id="KW-0418">Kinase</keyword>
<organism evidence="7 8">
    <name type="scientific">Paramecium sonneborni</name>
    <dbReference type="NCBI Taxonomy" id="65129"/>
    <lineage>
        <taxon>Eukaryota</taxon>
        <taxon>Sar</taxon>
        <taxon>Alveolata</taxon>
        <taxon>Ciliophora</taxon>
        <taxon>Intramacronucleata</taxon>
        <taxon>Oligohymenophorea</taxon>
        <taxon>Peniculida</taxon>
        <taxon>Parameciidae</taxon>
        <taxon>Paramecium</taxon>
    </lineage>
</organism>
<dbReference type="PROSITE" id="PS50011">
    <property type="entry name" value="PROTEIN_KINASE_DOM"/>
    <property type="match status" value="1"/>
</dbReference>
<evidence type="ECO:0000313" key="7">
    <source>
        <dbReference type="EMBL" id="CAD8061126.1"/>
    </source>
</evidence>
<evidence type="ECO:0000256" key="3">
    <source>
        <dbReference type="ARBA" id="ARBA00022741"/>
    </source>
</evidence>
<evidence type="ECO:0000256" key="4">
    <source>
        <dbReference type="ARBA" id="ARBA00022777"/>
    </source>
</evidence>
<evidence type="ECO:0000313" key="8">
    <source>
        <dbReference type="Proteomes" id="UP000692954"/>
    </source>
</evidence>